<evidence type="ECO:0000313" key="7">
    <source>
        <dbReference type="EMBL" id="MBB1124596.1"/>
    </source>
</evidence>
<proteinExistence type="predicted"/>
<dbReference type="Gene3D" id="1.20.1250.20">
    <property type="entry name" value="MFS general substrate transporter like domains"/>
    <property type="match status" value="1"/>
</dbReference>
<evidence type="ECO:0000256" key="6">
    <source>
        <dbReference type="SAM" id="Phobius"/>
    </source>
</evidence>
<feature type="transmembrane region" description="Helical" evidence="6">
    <location>
        <begin position="368"/>
        <end position="389"/>
    </location>
</feature>
<evidence type="ECO:0000256" key="1">
    <source>
        <dbReference type="ARBA" id="ARBA00004651"/>
    </source>
</evidence>
<evidence type="ECO:0000256" key="5">
    <source>
        <dbReference type="ARBA" id="ARBA00023136"/>
    </source>
</evidence>
<gene>
    <name evidence="7" type="ORF">H5S41_11710</name>
</gene>
<dbReference type="CDD" id="cd17313">
    <property type="entry name" value="MFS_SLC45_SUC"/>
    <property type="match status" value="1"/>
</dbReference>
<dbReference type="GO" id="GO:0022857">
    <property type="term" value="F:transmembrane transporter activity"/>
    <property type="evidence" value="ECO:0007669"/>
    <property type="project" value="InterPro"/>
</dbReference>
<feature type="transmembrane region" description="Helical" evidence="6">
    <location>
        <begin position="313"/>
        <end position="331"/>
    </location>
</feature>
<dbReference type="InterPro" id="IPR036259">
    <property type="entry name" value="MFS_trans_sf"/>
</dbReference>
<dbReference type="InterPro" id="IPR011701">
    <property type="entry name" value="MFS"/>
</dbReference>
<evidence type="ECO:0000256" key="4">
    <source>
        <dbReference type="ARBA" id="ARBA00022989"/>
    </source>
</evidence>
<dbReference type="EMBL" id="JACIVD010000078">
    <property type="protein sequence ID" value="MBB1124596.1"/>
    <property type="molecule type" value="Genomic_DNA"/>
</dbReference>
<dbReference type="GO" id="GO:0005886">
    <property type="term" value="C:plasma membrane"/>
    <property type="evidence" value="ECO:0007669"/>
    <property type="project" value="UniProtKB-SubCell"/>
</dbReference>
<evidence type="ECO:0000256" key="3">
    <source>
        <dbReference type="ARBA" id="ARBA00022692"/>
    </source>
</evidence>
<feature type="transmembrane region" description="Helical" evidence="6">
    <location>
        <begin position="343"/>
        <end position="362"/>
    </location>
</feature>
<feature type="transmembrane region" description="Helical" evidence="6">
    <location>
        <begin position="175"/>
        <end position="196"/>
    </location>
</feature>
<dbReference type="RefSeq" id="WP_182603445.1">
    <property type="nucleotide sequence ID" value="NZ_JACIVD010000078.1"/>
</dbReference>
<feature type="transmembrane region" description="Helical" evidence="6">
    <location>
        <begin position="99"/>
        <end position="118"/>
    </location>
</feature>
<comment type="subcellular location">
    <subcellularLocation>
        <location evidence="1">Cell membrane</location>
        <topology evidence="1">Multi-pass membrane protein</topology>
    </subcellularLocation>
</comment>
<dbReference type="Proteomes" id="UP000547628">
    <property type="component" value="Unassembled WGS sequence"/>
</dbReference>
<sequence>MDKSLSNSEQKVETKQIDLDTGMPDLPKKELFAITFAFLGINMAFSLQSSQMSRICQTIGANPNNLGFFFIFPPLMGMIVQPIMGKMSDRTWNRFGRRLPYLLFGTPIAALVLIMLPFSGSLGFGYGSMAAMIYAATAVCLMDLFSNICMQPSRMIVGDMVNNKQKNFAWSWQQVFSNGGGILATILPFIFTMFGMSNTAKKGVVPNTVIWSYLCAAAVLLITGLWTVFNVKEYDPETYAKYHHIDPTEQNKSVSLWKLVKTAPRAFWEINLVQLFSWFAIMYVWTYTTGTCARNIWHTSDVTSAGYQAAGNWYGILTAVYSIAGIVWGLIYAHAKAGSRKKWYTFGMIVGGLGLIWMTFVTTKTTSIIAMIMFGIGNFSINTIPFTLLTSSLNGKNEGAYLGLFNVGICVPQIIASLCSFFLFPLVGHNQPMMLLLGGISLLIGALAVQTIHEGVTVKEA</sequence>
<dbReference type="SUPFAM" id="SSF103473">
    <property type="entry name" value="MFS general substrate transporter"/>
    <property type="match status" value="1"/>
</dbReference>
<name>A0A839HAP1_9LACO</name>
<feature type="transmembrane region" description="Helical" evidence="6">
    <location>
        <begin position="31"/>
        <end position="48"/>
    </location>
</feature>
<evidence type="ECO:0000313" key="8">
    <source>
        <dbReference type="Proteomes" id="UP000547628"/>
    </source>
</evidence>
<keyword evidence="4 6" id="KW-1133">Transmembrane helix</keyword>
<dbReference type="PANTHER" id="PTHR19432">
    <property type="entry name" value="SUGAR TRANSPORTER"/>
    <property type="match status" value="1"/>
</dbReference>
<feature type="transmembrane region" description="Helical" evidence="6">
    <location>
        <begin position="266"/>
        <end position="285"/>
    </location>
</feature>
<protein>
    <submittedName>
        <fullName evidence="7">SLC45 family MFS transporter</fullName>
    </submittedName>
</protein>
<evidence type="ECO:0000256" key="2">
    <source>
        <dbReference type="ARBA" id="ARBA00022448"/>
    </source>
</evidence>
<keyword evidence="3 6" id="KW-0812">Transmembrane</keyword>
<accession>A0A839HAP1</accession>
<feature type="transmembrane region" description="Helical" evidence="6">
    <location>
        <begin position="208"/>
        <end position="229"/>
    </location>
</feature>
<keyword evidence="5 6" id="KW-0472">Membrane</keyword>
<feature type="transmembrane region" description="Helical" evidence="6">
    <location>
        <begin position="433"/>
        <end position="452"/>
    </location>
</feature>
<reference evidence="7 8" key="1">
    <citation type="submission" date="2020-07" db="EMBL/GenBank/DDBJ databases">
        <title>Description of Limosilactobacillus balticus sp. nov., Limosilactobacillus agrestis sp. nov., Limosilactobacillus albertensis sp. nov., Limosilactobacillus rudii sp. nov., Limosilactobacillus fastidiosus sp. nov., five novel Limosilactobacillus species isolated from the vertebrate gastrointestinal tract, and proposal of 6 subspecies of Limosilactobacillus reuteri adapted to the gastrointestinal tract of specific vertebrate hosts.</title>
        <authorList>
            <person name="Li F."/>
            <person name="Cheng C."/>
            <person name="Zheng J."/>
            <person name="Quevedo R.M."/>
            <person name="Li J."/>
            <person name="Roos S."/>
            <person name="Gaenzle M.G."/>
            <person name="Walter J."/>
        </authorList>
    </citation>
    <scope>NUCLEOTIDE SEQUENCE [LARGE SCALE GENOMIC DNA]</scope>
    <source>
        <strain evidence="7 8">Lr3000</strain>
    </source>
</reference>
<organism evidence="7 8">
    <name type="scientific">Limosilactobacillus albertensis</name>
    <dbReference type="NCBI Taxonomy" id="2759752"/>
    <lineage>
        <taxon>Bacteria</taxon>
        <taxon>Bacillati</taxon>
        <taxon>Bacillota</taxon>
        <taxon>Bacilli</taxon>
        <taxon>Lactobacillales</taxon>
        <taxon>Lactobacillaceae</taxon>
        <taxon>Limosilactobacillus</taxon>
    </lineage>
</organism>
<keyword evidence="2" id="KW-0813">Transport</keyword>
<comment type="caution">
    <text evidence="7">The sequence shown here is derived from an EMBL/GenBank/DDBJ whole genome shotgun (WGS) entry which is preliminary data.</text>
</comment>
<dbReference type="PANTHER" id="PTHR19432:SF35">
    <property type="entry name" value="SOLUTE CARRIER FAMILY 45 MEMBER 3 ISOFORM X1"/>
    <property type="match status" value="1"/>
</dbReference>
<feature type="transmembrane region" description="Helical" evidence="6">
    <location>
        <begin position="68"/>
        <end position="87"/>
    </location>
</feature>
<feature type="transmembrane region" description="Helical" evidence="6">
    <location>
        <begin position="401"/>
        <end position="427"/>
    </location>
</feature>
<dbReference type="AlphaFoldDB" id="A0A839HAP1"/>
<dbReference type="Pfam" id="PF07690">
    <property type="entry name" value="MFS_1"/>
    <property type="match status" value="1"/>
</dbReference>